<dbReference type="Proteomes" id="UP000887574">
    <property type="component" value="Unplaced"/>
</dbReference>
<evidence type="ECO:0000313" key="2">
    <source>
        <dbReference type="WBParaSite" id="jg10437"/>
    </source>
</evidence>
<accession>A0A915CM55</accession>
<sequence length="276" mass="31034">MDHSSDEEINVFGDSSDDDLLVSNEPQQALQVDGHADFRDLLSGQTNRELCKSIEGAQIRFIRSERKQLIMVYEGYKMYQKAVVDVFGTSRDILHTEVTFYCRVPKCQKKVWTKIQVGPTVQEYVRESTRGHNHDGDPLQVEVDVTVDKASISDLASSSSQSIAHSRNRYLRLFSVLDRSAQRRPALQGIPVLQRAVNDFDSNQVNMSLARITEAAYSNRWNRPTSLRNGGIAQQQPVAINVPGINQNLANRRRGWFNAPIIQRNALVPPGSGGLR</sequence>
<reference evidence="2" key="1">
    <citation type="submission" date="2022-11" db="UniProtKB">
        <authorList>
            <consortium name="WormBaseParasite"/>
        </authorList>
    </citation>
    <scope>IDENTIFICATION</scope>
</reference>
<keyword evidence="1" id="KW-1185">Reference proteome</keyword>
<proteinExistence type="predicted"/>
<evidence type="ECO:0000313" key="1">
    <source>
        <dbReference type="Proteomes" id="UP000887574"/>
    </source>
</evidence>
<name>A0A915CM55_9BILA</name>
<organism evidence="1 2">
    <name type="scientific">Ditylenchus dipsaci</name>
    <dbReference type="NCBI Taxonomy" id="166011"/>
    <lineage>
        <taxon>Eukaryota</taxon>
        <taxon>Metazoa</taxon>
        <taxon>Ecdysozoa</taxon>
        <taxon>Nematoda</taxon>
        <taxon>Chromadorea</taxon>
        <taxon>Rhabditida</taxon>
        <taxon>Tylenchina</taxon>
        <taxon>Tylenchomorpha</taxon>
        <taxon>Sphaerularioidea</taxon>
        <taxon>Anguinidae</taxon>
        <taxon>Anguininae</taxon>
        <taxon>Ditylenchus</taxon>
    </lineage>
</organism>
<dbReference type="WBParaSite" id="jg10437">
    <property type="protein sequence ID" value="jg10437"/>
    <property type="gene ID" value="jg10437"/>
</dbReference>
<dbReference type="AlphaFoldDB" id="A0A915CM55"/>
<protein>
    <submittedName>
        <fullName evidence="2">FLYWCH-type domain-containing protein</fullName>
    </submittedName>
</protein>